<evidence type="ECO:0000256" key="11">
    <source>
        <dbReference type="ARBA" id="ARBA00073255"/>
    </source>
</evidence>
<evidence type="ECO:0000256" key="1">
    <source>
        <dbReference type="ARBA" id="ARBA00004613"/>
    </source>
</evidence>
<dbReference type="PROSITE" id="PS00659">
    <property type="entry name" value="GLYCOSYL_HYDROL_F5"/>
    <property type="match status" value="1"/>
</dbReference>
<evidence type="ECO:0000313" key="16">
    <source>
        <dbReference type="Proteomes" id="UP000307173"/>
    </source>
</evidence>
<evidence type="ECO:0000256" key="10">
    <source>
        <dbReference type="ARBA" id="ARBA00041761"/>
    </source>
</evidence>
<dbReference type="EMBL" id="SELW01000370">
    <property type="protein sequence ID" value="TID28786.1"/>
    <property type="molecule type" value="Genomic_DNA"/>
</dbReference>
<dbReference type="GO" id="GO:0009251">
    <property type="term" value="P:glucan catabolic process"/>
    <property type="evidence" value="ECO:0007669"/>
    <property type="project" value="TreeGrafter"/>
</dbReference>
<reference evidence="15 16" key="1">
    <citation type="journal article" date="2019" name="Front. Genet.">
        <title>Whole-Genome Sequencing of the Opportunistic Yeast Pathogen Candida inconspicua Uncovers Its Hybrid Origin.</title>
        <authorList>
            <person name="Mixao V."/>
            <person name="Hansen A.P."/>
            <person name="Saus E."/>
            <person name="Boekhout T."/>
            <person name="Lass-Florl C."/>
            <person name="Gabaldon T."/>
        </authorList>
    </citation>
    <scope>NUCLEOTIDE SEQUENCE [LARGE SCALE GENOMIC DNA]</scope>
    <source>
        <strain evidence="15 16">CBS 180</strain>
    </source>
</reference>
<dbReference type="Proteomes" id="UP000307173">
    <property type="component" value="Unassembled WGS sequence"/>
</dbReference>
<dbReference type="EC" id="3.2.1.58" evidence="9"/>
<evidence type="ECO:0000256" key="8">
    <source>
        <dbReference type="ARBA" id="ARBA00036824"/>
    </source>
</evidence>
<sequence>MIPFHLLLTIYVFFHTLSFVKGAPLKFQRRNARWNYETDTIYGVNLGGWLVLEPYITPSIFEAFGSNDAYIPVDEYHLTKAYGKDQALQVLSNHWETFYTEDDFAQMKNLGLNMVRIPIGYWAFATLQDDPYVQGQVEYLDKALNWCQKYGLKAWIDLHGAPGSQNGFDNSGLRDQIEWQNHEYYYTLTYSVLGQIAKKYSSSDYDDVIIGIQLLNEPLGPNLDREKLIDFCNNGYDIIRDSGDVPVIIHDAFFQQDYSWDNILNTNIDPNVWDVILDHHHYQIFSVPELQRSIDDHVSFACNLGKIEGNEYHYAVCGEWTAALTDCAKWLNGVNRGARFDATYQNNTPLGSCSNLFTADWSYFQDENVRSTYRKYVEAQMDAYTHNKMNGWIFWCWKTENLIEWDFQRLVQLDIIPQPLDSREFYNQCGY</sequence>
<evidence type="ECO:0000256" key="7">
    <source>
        <dbReference type="ARBA" id="ARBA00023316"/>
    </source>
</evidence>
<comment type="subcellular location">
    <subcellularLocation>
        <location evidence="1">Secreted</location>
    </subcellularLocation>
</comment>
<dbReference type="OrthoDB" id="62120at2759"/>
<evidence type="ECO:0000256" key="12">
    <source>
        <dbReference type="RuleBase" id="RU361153"/>
    </source>
</evidence>
<dbReference type="SUPFAM" id="SSF51445">
    <property type="entry name" value="(Trans)glycosidases"/>
    <property type="match status" value="1"/>
</dbReference>
<protein>
    <recommendedName>
        <fullName evidence="11">Glucan 1,3-beta-glucosidase</fullName>
        <ecNumber evidence="9">3.2.1.58</ecNumber>
    </recommendedName>
    <alternativeName>
        <fullName evidence="10">Exo-1,3-beta-glucanase</fullName>
    </alternativeName>
</protein>
<dbReference type="InterPro" id="IPR050386">
    <property type="entry name" value="Glycosyl_hydrolase_5"/>
</dbReference>
<keyword evidence="7" id="KW-0961">Cell wall biogenesis/degradation</keyword>
<keyword evidence="6 12" id="KW-0326">Glycosidase</keyword>
<dbReference type="STRING" id="52247.A0A4T0X1Y7"/>
<evidence type="ECO:0000256" key="4">
    <source>
        <dbReference type="ARBA" id="ARBA00022729"/>
    </source>
</evidence>
<evidence type="ECO:0000256" key="3">
    <source>
        <dbReference type="ARBA" id="ARBA00022525"/>
    </source>
</evidence>
<evidence type="ECO:0000256" key="2">
    <source>
        <dbReference type="ARBA" id="ARBA00005641"/>
    </source>
</evidence>
<evidence type="ECO:0000256" key="9">
    <source>
        <dbReference type="ARBA" id="ARBA00038929"/>
    </source>
</evidence>
<feature type="chain" id="PRO_5020240480" description="Glucan 1,3-beta-glucosidase" evidence="13">
    <location>
        <begin position="23"/>
        <end position="431"/>
    </location>
</feature>
<dbReference type="PANTHER" id="PTHR31297:SF1">
    <property type="entry name" value="GLUCAN 1,3-BETA-GLUCOSIDASE I_II-RELATED"/>
    <property type="match status" value="1"/>
</dbReference>
<evidence type="ECO:0000313" key="15">
    <source>
        <dbReference type="EMBL" id="TID28786.1"/>
    </source>
</evidence>
<dbReference type="Gene3D" id="3.20.20.80">
    <property type="entry name" value="Glycosidases"/>
    <property type="match status" value="1"/>
</dbReference>
<dbReference type="GO" id="GO:0071555">
    <property type="term" value="P:cell wall organization"/>
    <property type="evidence" value="ECO:0007669"/>
    <property type="project" value="UniProtKB-KW"/>
</dbReference>
<evidence type="ECO:0000256" key="6">
    <source>
        <dbReference type="ARBA" id="ARBA00023295"/>
    </source>
</evidence>
<dbReference type="InterPro" id="IPR001547">
    <property type="entry name" value="Glyco_hydro_5"/>
</dbReference>
<keyword evidence="5 12" id="KW-0378">Hydrolase</keyword>
<dbReference type="Pfam" id="PF00150">
    <property type="entry name" value="Cellulase"/>
    <property type="match status" value="1"/>
</dbReference>
<evidence type="ECO:0000256" key="13">
    <source>
        <dbReference type="SAM" id="SignalP"/>
    </source>
</evidence>
<dbReference type="InterPro" id="IPR018087">
    <property type="entry name" value="Glyco_hydro_5_CS"/>
</dbReference>
<comment type="caution">
    <text evidence="15">The sequence shown here is derived from an EMBL/GenBank/DDBJ whole genome shotgun (WGS) entry which is preliminary data.</text>
</comment>
<comment type="catalytic activity">
    <reaction evidence="8">
        <text>Successive hydrolysis of beta-D-glucose units from the non-reducing ends of (1-&gt;3)-beta-D-glucans, releasing alpha-glucose.</text>
        <dbReference type="EC" id="3.2.1.58"/>
    </reaction>
</comment>
<dbReference type="GO" id="GO:0005576">
    <property type="term" value="C:extracellular region"/>
    <property type="evidence" value="ECO:0007669"/>
    <property type="project" value="UniProtKB-SubCell"/>
</dbReference>
<keyword evidence="4 13" id="KW-0732">Signal</keyword>
<feature type="domain" description="Glycoside hydrolase family 5" evidence="14">
    <location>
        <begin position="81"/>
        <end position="397"/>
    </location>
</feature>
<proteinExistence type="inferred from homology"/>
<dbReference type="FunFam" id="3.20.20.80:FF:000033">
    <property type="entry name" value="Glucan 1,3-beta-glucosidase A"/>
    <property type="match status" value="1"/>
</dbReference>
<dbReference type="GO" id="GO:0004338">
    <property type="term" value="F:glucan exo-1,3-beta-glucosidase activity"/>
    <property type="evidence" value="ECO:0007669"/>
    <property type="project" value="UniProtKB-EC"/>
</dbReference>
<keyword evidence="3" id="KW-0964">Secreted</keyword>
<dbReference type="PANTHER" id="PTHR31297">
    <property type="entry name" value="GLUCAN ENDO-1,6-BETA-GLUCOSIDASE B"/>
    <property type="match status" value="1"/>
</dbReference>
<evidence type="ECO:0000259" key="14">
    <source>
        <dbReference type="Pfam" id="PF00150"/>
    </source>
</evidence>
<comment type="similarity">
    <text evidence="2 12">Belongs to the glycosyl hydrolase 5 (cellulase A) family.</text>
</comment>
<feature type="signal peptide" evidence="13">
    <location>
        <begin position="1"/>
        <end position="22"/>
    </location>
</feature>
<dbReference type="AlphaFoldDB" id="A0A4T0X1Y7"/>
<dbReference type="GO" id="GO:0009986">
    <property type="term" value="C:cell surface"/>
    <property type="evidence" value="ECO:0007669"/>
    <property type="project" value="TreeGrafter"/>
</dbReference>
<organism evidence="15 16">
    <name type="scientific">Pichia inconspicua</name>
    <dbReference type="NCBI Taxonomy" id="52247"/>
    <lineage>
        <taxon>Eukaryota</taxon>
        <taxon>Fungi</taxon>
        <taxon>Dikarya</taxon>
        <taxon>Ascomycota</taxon>
        <taxon>Saccharomycotina</taxon>
        <taxon>Pichiomycetes</taxon>
        <taxon>Pichiales</taxon>
        <taxon>Pichiaceae</taxon>
        <taxon>Pichia</taxon>
    </lineage>
</organism>
<keyword evidence="16" id="KW-1185">Reference proteome</keyword>
<evidence type="ECO:0000256" key="5">
    <source>
        <dbReference type="ARBA" id="ARBA00022801"/>
    </source>
</evidence>
<accession>A0A4T0X1Y7</accession>
<name>A0A4T0X1Y7_9ASCO</name>
<gene>
    <name evidence="15" type="ORF">CANINC_002305</name>
</gene>
<dbReference type="InterPro" id="IPR017853">
    <property type="entry name" value="GH"/>
</dbReference>